<feature type="non-terminal residue" evidence="1">
    <location>
        <position position="1"/>
    </location>
</feature>
<sequence length="54" mass="6538">QKVLHKFKYMDCKTLQRVLLFPLNHRRLNLQTSATTICLYGIEEIYIFNPGRRR</sequence>
<organism evidence="1 2">
    <name type="scientific">Hamiltosporidium tvaerminnensis</name>
    <dbReference type="NCBI Taxonomy" id="1176355"/>
    <lineage>
        <taxon>Eukaryota</taxon>
        <taxon>Fungi</taxon>
        <taxon>Fungi incertae sedis</taxon>
        <taxon>Microsporidia</taxon>
        <taxon>Dubosqiidae</taxon>
        <taxon>Hamiltosporidium</taxon>
    </lineage>
</organism>
<proteinExistence type="predicted"/>
<evidence type="ECO:0000313" key="2">
    <source>
        <dbReference type="Proteomes" id="UP000292362"/>
    </source>
</evidence>
<evidence type="ECO:0000313" key="1">
    <source>
        <dbReference type="EMBL" id="TBU03185.1"/>
    </source>
</evidence>
<gene>
    <name evidence="1" type="ORF">CWI37_0340p0010</name>
</gene>
<reference evidence="1 2" key="1">
    <citation type="submission" date="2017-12" db="EMBL/GenBank/DDBJ databases">
        <authorList>
            <person name="Pombert J.-F."/>
            <person name="Haag K.L."/>
            <person name="Ebert D."/>
        </authorList>
    </citation>
    <scope>NUCLEOTIDE SEQUENCE [LARGE SCALE GENOMIC DNA]</scope>
    <source>
        <strain evidence="1">FI-OER-3-3</strain>
    </source>
</reference>
<dbReference type="AlphaFoldDB" id="A0A4Q9L7I1"/>
<dbReference type="EMBL" id="PITJ01000340">
    <property type="protein sequence ID" value="TBU03185.1"/>
    <property type="molecule type" value="Genomic_DNA"/>
</dbReference>
<dbReference type="Proteomes" id="UP000292362">
    <property type="component" value="Unassembled WGS sequence"/>
</dbReference>
<name>A0A4Q9L7I1_9MICR</name>
<comment type="caution">
    <text evidence="1">The sequence shown here is derived from an EMBL/GenBank/DDBJ whole genome shotgun (WGS) entry which is preliminary data.</text>
</comment>
<accession>A0A4Q9L7I1</accession>
<dbReference type="VEuPathDB" id="MicrosporidiaDB:CWI37_0340p0010"/>
<protein>
    <submittedName>
        <fullName evidence="1">Uncharacterized protein</fullName>
    </submittedName>
</protein>